<dbReference type="PROSITE" id="PS50995">
    <property type="entry name" value="HTH_MARR_2"/>
    <property type="match status" value="1"/>
</dbReference>
<evidence type="ECO:0000259" key="2">
    <source>
        <dbReference type="PROSITE" id="PS50995"/>
    </source>
</evidence>
<dbReference type="CDD" id="cd00090">
    <property type="entry name" value="HTH_ARSR"/>
    <property type="match status" value="1"/>
</dbReference>
<evidence type="ECO:0000313" key="4">
    <source>
        <dbReference type="Proteomes" id="UP001165685"/>
    </source>
</evidence>
<dbReference type="PRINTS" id="PR00598">
    <property type="entry name" value="HTHMARR"/>
</dbReference>
<dbReference type="SUPFAM" id="SSF46785">
    <property type="entry name" value="Winged helix' DNA-binding domain"/>
    <property type="match status" value="1"/>
</dbReference>
<dbReference type="InterPro" id="IPR000835">
    <property type="entry name" value="HTH_MarR-typ"/>
</dbReference>
<organism evidence="3 4">
    <name type="scientific">Nocardiopsis suaedae</name>
    <dbReference type="NCBI Taxonomy" id="3018444"/>
    <lineage>
        <taxon>Bacteria</taxon>
        <taxon>Bacillati</taxon>
        <taxon>Actinomycetota</taxon>
        <taxon>Actinomycetes</taxon>
        <taxon>Streptosporangiales</taxon>
        <taxon>Nocardiopsidaceae</taxon>
        <taxon>Nocardiopsis</taxon>
    </lineage>
</organism>
<proteinExistence type="predicted"/>
<dbReference type="EMBL" id="JAQFWP010000020">
    <property type="protein sequence ID" value="MDA2805371.1"/>
    <property type="molecule type" value="Genomic_DNA"/>
</dbReference>
<dbReference type="Pfam" id="PF12802">
    <property type="entry name" value="MarR_2"/>
    <property type="match status" value="1"/>
</dbReference>
<feature type="domain" description="HTH marR-type" evidence="2">
    <location>
        <begin position="7"/>
        <end position="139"/>
    </location>
</feature>
<dbReference type="InterPro" id="IPR039422">
    <property type="entry name" value="MarR/SlyA-like"/>
</dbReference>
<dbReference type="RefSeq" id="WP_270678028.1">
    <property type="nucleotide sequence ID" value="NZ_JAQFWP010000020.1"/>
</dbReference>
<dbReference type="SMART" id="SM00347">
    <property type="entry name" value="HTH_MARR"/>
    <property type="match status" value="1"/>
</dbReference>
<evidence type="ECO:0000256" key="1">
    <source>
        <dbReference type="SAM" id="MobiDB-lite"/>
    </source>
</evidence>
<dbReference type="Proteomes" id="UP001165685">
    <property type="component" value="Unassembled WGS sequence"/>
</dbReference>
<dbReference type="PANTHER" id="PTHR33164:SF43">
    <property type="entry name" value="HTH-TYPE TRANSCRIPTIONAL REPRESSOR YETL"/>
    <property type="match status" value="1"/>
</dbReference>
<dbReference type="InterPro" id="IPR011991">
    <property type="entry name" value="ArsR-like_HTH"/>
</dbReference>
<name>A0ABT4TLX0_9ACTN</name>
<accession>A0ABT4TLX0</accession>
<gene>
    <name evidence="3" type="ORF">O4U47_12685</name>
</gene>
<keyword evidence="4" id="KW-1185">Reference proteome</keyword>
<evidence type="ECO:0000313" key="3">
    <source>
        <dbReference type="EMBL" id="MDA2805371.1"/>
    </source>
</evidence>
<dbReference type="PANTHER" id="PTHR33164">
    <property type="entry name" value="TRANSCRIPTIONAL REGULATOR, MARR FAMILY"/>
    <property type="match status" value="1"/>
</dbReference>
<reference evidence="3" key="1">
    <citation type="submission" date="2023-01" db="EMBL/GenBank/DDBJ databases">
        <title>Draft genome sequence of Nocardiopsis sp. LSu2-4 isolated from halophytes.</title>
        <authorList>
            <person name="Duangmal K."/>
            <person name="Chantavorakit T."/>
        </authorList>
    </citation>
    <scope>NUCLEOTIDE SEQUENCE</scope>
    <source>
        <strain evidence="3">LSu2-4</strain>
    </source>
</reference>
<feature type="region of interest" description="Disordered" evidence="1">
    <location>
        <begin position="139"/>
        <end position="162"/>
    </location>
</feature>
<comment type="caution">
    <text evidence="3">The sequence shown here is derived from an EMBL/GenBank/DDBJ whole genome shotgun (WGS) entry which is preliminary data.</text>
</comment>
<sequence>MGHPPQQPPIGLHVSRTAKVLSRAFGRALAQAGGSEPVWLILLALKRNPDSTQRRLADELEIREATLTHHLNGMERDGLITRRRAPENRRVHRITLTDEGQAAFLRLRAAAAEFDRRLRSGISGDELAAVRTVLHRLAENADGAPDPDEAGRPPCFSEERPH</sequence>
<protein>
    <submittedName>
        <fullName evidence="3">MarR family winged helix-turn-helix transcriptional regulator</fullName>
    </submittedName>
</protein>
<dbReference type="Gene3D" id="1.10.10.10">
    <property type="entry name" value="Winged helix-like DNA-binding domain superfamily/Winged helix DNA-binding domain"/>
    <property type="match status" value="1"/>
</dbReference>
<dbReference type="InterPro" id="IPR036390">
    <property type="entry name" value="WH_DNA-bd_sf"/>
</dbReference>
<dbReference type="InterPro" id="IPR036388">
    <property type="entry name" value="WH-like_DNA-bd_sf"/>
</dbReference>